<dbReference type="EMBL" id="AQPN01000103">
    <property type="protein sequence ID" value="EOR93864.1"/>
    <property type="molecule type" value="Genomic_DNA"/>
</dbReference>
<keyword evidence="5" id="KW-0472">Membrane</keyword>
<keyword evidence="4" id="KW-0812">Transmembrane</keyword>
<name>R9GY06_9SPHI</name>
<dbReference type="SUPFAM" id="SSF56935">
    <property type="entry name" value="Porins"/>
    <property type="match status" value="1"/>
</dbReference>
<dbReference type="eggNOG" id="COG4771">
    <property type="taxonomic scope" value="Bacteria"/>
</dbReference>
<evidence type="ECO:0000313" key="8">
    <source>
        <dbReference type="EMBL" id="EOR93864.1"/>
    </source>
</evidence>
<dbReference type="Pfam" id="PF13620">
    <property type="entry name" value="CarboxypepD_reg"/>
    <property type="match status" value="1"/>
</dbReference>
<comment type="subcellular location">
    <subcellularLocation>
        <location evidence="1">Cell outer membrane</location>
        <topology evidence="1">Multi-pass membrane protein</topology>
    </subcellularLocation>
</comment>
<protein>
    <submittedName>
        <fullName evidence="8">TonB-dependent receptor</fullName>
    </submittedName>
</protein>
<dbReference type="Pfam" id="PF25183">
    <property type="entry name" value="OMP_b-brl_4"/>
    <property type="match status" value="1"/>
</dbReference>
<evidence type="ECO:0000256" key="3">
    <source>
        <dbReference type="ARBA" id="ARBA00022452"/>
    </source>
</evidence>
<dbReference type="PANTHER" id="PTHR30069">
    <property type="entry name" value="TONB-DEPENDENT OUTER MEMBRANE RECEPTOR"/>
    <property type="match status" value="1"/>
</dbReference>
<dbReference type="PATRIC" id="fig|1150600.3.peg.2971"/>
<evidence type="ECO:0000256" key="6">
    <source>
        <dbReference type="ARBA" id="ARBA00023237"/>
    </source>
</evidence>
<organism evidence="8 9">
    <name type="scientific">Arcticibacter svalbardensis MN12-7</name>
    <dbReference type="NCBI Taxonomy" id="1150600"/>
    <lineage>
        <taxon>Bacteria</taxon>
        <taxon>Pseudomonadati</taxon>
        <taxon>Bacteroidota</taxon>
        <taxon>Sphingobacteriia</taxon>
        <taxon>Sphingobacteriales</taxon>
        <taxon>Sphingobacteriaceae</taxon>
        <taxon>Arcticibacter</taxon>
    </lineage>
</organism>
<dbReference type="InterPro" id="IPR036942">
    <property type="entry name" value="Beta-barrel_TonB_sf"/>
</dbReference>
<accession>R9GY06</accession>
<keyword evidence="9" id="KW-1185">Reference proteome</keyword>
<evidence type="ECO:0000256" key="2">
    <source>
        <dbReference type="ARBA" id="ARBA00022448"/>
    </source>
</evidence>
<dbReference type="Gene3D" id="2.40.170.20">
    <property type="entry name" value="TonB-dependent receptor, beta-barrel domain"/>
    <property type="match status" value="1"/>
</dbReference>
<dbReference type="InterPro" id="IPR008969">
    <property type="entry name" value="CarboxyPept-like_regulatory"/>
</dbReference>
<dbReference type="Proteomes" id="UP000014174">
    <property type="component" value="Unassembled WGS sequence"/>
</dbReference>
<dbReference type="SUPFAM" id="SSF49464">
    <property type="entry name" value="Carboxypeptidase regulatory domain-like"/>
    <property type="match status" value="1"/>
</dbReference>
<keyword evidence="2" id="KW-0813">Transport</keyword>
<dbReference type="AlphaFoldDB" id="R9GY06"/>
<evidence type="ECO:0000256" key="5">
    <source>
        <dbReference type="ARBA" id="ARBA00023136"/>
    </source>
</evidence>
<dbReference type="InterPro" id="IPR039426">
    <property type="entry name" value="TonB-dep_rcpt-like"/>
</dbReference>
<proteinExistence type="predicted"/>
<keyword evidence="8" id="KW-0675">Receptor</keyword>
<gene>
    <name evidence="8" type="ORF">ADIARSV_3001</name>
</gene>
<dbReference type="GO" id="GO:0009279">
    <property type="term" value="C:cell outer membrane"/>
    <property type="evidence" value="ECO:0007669"/>
    <property type="project" value="UniProtKB-SubCell"/>
</dbReference>
<dbReference type="PANTHER" id="PTHR30069:SF46">
    <property type="entry name" value="OAR PROTEIN"/>
    <property type="match status" value="1"/>
</dbReference>
<dbReference type="GO" id="GO:0015344">
    <property type="term" value="F:siderophore uptake transmembrane transporter activity"/>
    <property type="evidence" value="ECO:0007669"/>
    <property type="project" value="TreeGrafter"/>
</dbReference>
<evidence type="ECO:0000259" key="7">
    <source>
        <dbReference type="Pfam" id="PF25183"/>
    </source>
</evidence>
<evidence type="ECO:0000256" key="4">
    <source>
        <dbReference type="ARBA" id="ARBA00022692"/>
    </source>
</evidence>
<feature type="domain" description="TonB-dependent transporter Oar-like beta-barrel" evidence="7">
    <location>
        <begin position="200"/>
        <end position="994"/>
    </location>
</feature>
<keyword evidence="3" id="KW-1134">Transmembrane beta strand</keyword>
<dbReference type="GO" id="GO:0044718">
    <property type="term" value="P:siderophore transmembrane transport"/>
    <property type="evidence" value="ECO:0007669"/>
    <property type="project" value="TreeGrafter"/>
</dbReference>
<dbReference type="STRING" id="1150600.ADIARSV_3001"/>
<evidence type="ECO:0000313" key="9">
    <source>
        <dbReference type="Proteomes" id="UP000014174"/>
    </source>
</evidence>
<keyword evidence="6" id="KW-0998">Cell outer membrane</keyword>
<comment type="caution">
    <text evidence="8">The sequence shown here is derived from an EMBL/GenBank/DDBJ whole genome shotgun (WGS) entry which is preliminary data.</text>
</comment>
<evidence type="ECO:0000256" key="1">
    <source>
        <dbReference type="ARBA" id="ARBA00004571"/>
    </source>
</evidence>
<reference evidence="8 9" key="1">
    <citation type="journal article" date="2013" name="Genome Announc.">
        <title>Draft Genome Sequence of Arcticibacter svalbardensis Strain MN12-7T, a Member of the Family Sphingobacteriaceae Isolated from an Arctic Soil Sample.</title>
        <authorList>
            <person name="Shivaji S."/>
            <person name="Ara S."/>
            <person name="Prasad S."/>
            <person name="Manasa B.P."/>
            <person name="Begum Z."/>
            <person name="Singh A."/>
            <person name="Kumar Pinnaka A."/>
        </authorList>
    </citation>
    <scope>NUCLEOTIDE SEQUENCE [LARGE SCALE GENOMIC DNA]</scope>
    <source>
        <strain evidence="8 9">MN12-7</strain>
    </source>
</reference>
<dbReference type="InterPro" id="IPR057601">
    <property type="entry name" value="Oar-like_b-barrel"/>
</dbReference>
<sequence length="1062" mass="118845">MLVQGAIVRLFYQPTQTQYGCSSNESGRFYLPDLKPGGLYEIEVMATGYPTYHQKDFYLRFDEPEQIQITLKNAGIELPEVVINLAIPGKTQISTQQTGLSTQIDQKIFGSLPAIKRSIQDYVRLNPLSFGPSIAGGNYRQNFITIDGSEFNNNFGVGENLPGNGTQPVSLDAIDQLSVNVAPFNAIWESGFIGSTINIITRSGSNKTQASAYRFFRNQNSYGNQVADQSFEKGKMFYHQDGIRIGGPILPNELFYFFSLETENEQYNPQPYIAATAEAPYGRSTNISRPQATELNEIDSYLRNTYQYDPGSYSNYDFQNKSTKILGRIDWNISANNTFSIRYNQLKSLRPELLNGSRSPLTAFPTGAGRRNSNALFFSNSNFSTRSNFYSFAAEWNKKLTANTSNTLRASYTKQYEPRVSDSKSFPFVDILKDGVPFTSFGLEPFTYGNSREVNLLSVMDYVNFSHTRNTWLAGAKIDYSRTSNTYMPFGTGYYTFASWDDFVTGQKPIDYALTYSTDPEIKQPVYSFKYANLAIFAQNSIMLGKRSSLTAGIRVDLPWYPKSLAENTNLSALTFAEGEQVHTSQLPQPSLLISPRIGISINMNESGTFRLRGGTGIFTGRIPFVWIISQARYSGLSQITQTWQGKENTPGSFNPDPTAYVPADLTAQSSKLPSITSVIAKDFKMPQTWKSSAGLDLLLATGLTLKVDVLYNKYIHAIIFKDINLEAPQYLNISGYPDNRQVYQADIKDRFINTLNSSGLADGNGNAQLNVVKVGNQSKGYYWSITEQIEKKISNTLLFSVAYSASMAKNLNDGDGDQTLSALNATASVNGNNQTQLSYAGYVIPRRIVAFFNYHQVYLKKFKVGAALVYQGTYDGRFSYTYSRDFIHDGANKALIYVPKDPSEITFVDLTINQPTQVTYSASQQSEAFFKYIDQDKYLSSRKGKYAERNGALLPWRNQWDLKLTHDFMLTNRKAQQSIQLSWDVLNVGNLLNPDWGLKKMVQTSALLVPANLGSVVPNGTVKPTFQLATTSGNLITKTFVNDISSNSTYVMQFGIRYIFN</sequence>